<name>A0A096BM76_9BACT</name>
<dbReference type="EMBL" id="JRNN01000072">
    <property type="protein sequence ID" value="KGF34249.1"/>
    <property type="molecule type" value="Genomic_DNA"/>
</dbReference>
<sequence>MNDFSECYGLPEKLISNQEKANELSAGCSVSFLLLLGIFSEITRHLLNDRLSALKKNFSKEYFFEA</sequence>
<evidence type="ECO:0000313" key="2">
    <source>
        <dbReference type="Proteomes" id="UP000029556"/>
    </source>
</evidence>
<dbReference type="AlphaFoldDB" id="A0A096BM76"/>
<gene>
    <name evidence="1" type="ORF">HMPREF2137_08520</name>
</gene>
<reference evidence="1 2" key="1">
    <citation type="submission" date="2014-07" db="EMBL/GenBank/DDBJ databases">
        <authorList>
            <person name="McCorrison J."/>
            <person name="Sanka R."/>
            <person name="Torralba M."/>
            <person name="Gillis M."/>
            <person name="Haft D.H."/>
            <person name="Methe B."/>
            <person name="Sutton G."/>
            <person name="Nelson K.E."/>
        </authorList>
    </citation>
    <scope>NUCLEOTIDE SEQUENCE [LARGE SCALE GENOMIC DNA]</scope>
    <source>
        <strain evidence="1 2">DNF00853</strain>
    </source>
</reference>
<protein>
    <submittedName>
        <fullName evidence="1">Uncharacterized protein</fullName>
    </submittedName>
</protein>
<dbReference type="Proteomes" id="UP000029556">
    <property type="component" value="Unassembled WGS sequence"/>
</dbReference>
<comment type="caution">
    <text evidence="1">The sequence shown here is derived from an EMBL/GenBank/DDBJ whole genome shotgun (WGS) entry which is preliminary data.</text>
</comment>
<evidence type="ECO:0000313" key="1">
    <source>
        <dbReference type="EMBL" id="KGF34249.1"/>
    </source>
</evidence>
<accession>A0A096BM76</accession>
<organism evidence="1 2">
    <name type="scientific">Hoylesella buccalis DNF00853</name>
    <dbReference type="NCBI Taxonomy" id="1401074"/>
    <lineage>
        <taxon>Bacteria</taxon>
        <taxon>Pseudomonadati</taxon>
        <taxon>Bacteroidota</taxon>
        <taxon>Bacteroidia</taxon>
        <taxon>Bacteroidales</taxon>
        <taxon>Prevotellaceae</taxon>
        <taxon>Hoylesella</taxon>
    </lineage>
</organism>
<proteinExistence type="predicted"/>